<sequence length="237" mass="25641">MRTGTSPNEQRDRMNANVIRRITGATALLGAVCQLIELPLYFVYSGAPPDSNILTRSLFGLFGLVGLTFYVVFMTGIGHLVSELGPQYRWLGTLTSTAGLMWLAVAFVGMGLEVGAVIQSPVDIDPTIAVSGTYILYGTISKLLMGLFLFAFATSVRLTRILPTWTPWSAYVLALVNWTFIPSMFFGNTPAHFYAANGWGTTATTGGILMLWLLVVGITLLRQPSLTPVDSAQPQPA</sequence>
<evidence type="ECO:0000256" key="1">
    <source>
        <dbReference type="SAM" id="Phobius"/>
    </source>
</evidence>
<evidence type="ECO:0008006" key="4">
    <source>
        <dbReference type="Google" id="ProtNLM"/>
    </source>
</evidence>
<feature type="transmembrane region" description="Helical" evidence="1">
    <location>
        <begin position="21"/>
        <end position="44"/>
    </location>
</feature>
<proteinExistence type="predicted"/>
<evidence type="ECO:0000313" key="3">
    <source>
        <dbReference type="Proteomes" id="UP001601992"/>
    </source>
</evidence>
<keyword evidence="1" id="KW-0812">Transmembrane</keyword>
<feature type="transmembrane region" description="Helical" evidence="1">
    <location>
        <begin position="168"/>
        <end position="187"/>
    </location>
</feature>
<dbReference type="Proteomes" id="UP001601992">
    <property type="component" value="Unassembled WGS sequence"/>
</dbReference>
<gene>
    <name evidence="2" type="ORF">ACFYXQ_26950</name>
</gene>
<keyword evidence="1" id="KW-1133">Transmembrane helix</keyword>
<dbReference type="RefSeq" id="WP_387405379.1">
    <property type="nucleotide sequence ID" value="NZ_JBIAQY010000010.1"/>
</dbReference>
<name>A0ABW6S540_9NOCA</name>
<feature type="transmembrane region" description="Helical" evidence="1">
    <location>
        <begin position="134"/>
        <end position="156"/>
    </location>
</feature>
<dbReference type="EMBL" id="JBIAQY010000010">
    <property type="protein sequence ID" value="MFF3571423.1"/>
    <property type="molecule type" value="Genomic_DNA"/>
</dbReference>
<feature type="transmembrane region" description="Helical" evidence="1">
    <location>
        <begin position="90"/>
        <end position="114"/>
    </location>
</feature>
<organism evidence="2 3">
    <name type="scientific">Nocardia jiangxiensis</name>
    <dbReference type="NCBI Taxonomy" id="282685"/>
    <lineage>
        <taxon>Bacteria</taxon>
        <taxon>Bacillati</taxon>
        <taxon>Actinomycetota</taxon>
        <taxon>Actinomycetes</taxon>
        <taxon>Mycobacteriales</taxon>
        <taxon>Nocardiaceae</taxon>
        <taxon>Nocardia</taxon>
    </lineage>
</organism>
<keyword evidence="1" id="KW-0472">Membrane</keyword>
<evidence type="ECO:0000313" key="2">
    <source>
        <dbReference type="EMBL" id="MFF3571423.1"/>
    </source>
</evidence>
<protein>
    <recommendedName>
        <fullName evidence="4">DUF4386 family protein</fullName>
    </recommendedName>
</protein>
<keyword evidence="3" id="KW-1185">Reference proteome</keyword>
<feature type="transmembrane region" description="Helical" evidence="1">
    <location>
        <begin position="56"/>
        <end position="78"/>
    </location>
</feature>
<reference evidence="2 3" key="1">
    <citation type="submission" date="2024-10" db="EMBL/GenBank/DDBJ databases">
        <title>The Natural Products Discovery Center: Release of the First 8490 Sequenced Strains for Exploring Actinobacteria Biosynthetic Diversity.</title>
        <authorList>
            <person name="Kalkreuter E."/>
            <person name="Kautsar S.A."/>
            <person name="Yang D."/>
            <person name="Bader C.D."/>
            <person name="Teijaro C.N."/>
            <person name="Fluegel L."/>
            <person name="Davis C.M."/>
            <person name="Simpson J.R."/>
            <person name="Lauterbach L."/>
            <person name="Steele A.D."/>
            <person name="Gui C."/>
            <person name="Meng S."/>
            <person name="Li G."/>
            <person name="Viehrig K."/>
            <person name="Ye F."/>
            <person name="Su P."/>
            <person name="Kiefer A.F."/>
            <person name="Nichols A."/>
            <person name="Cepeda A.J."/>
            <person name="Yan W."/>
            <person name="Fan B."/>
            <person name="Jiang Y."/>
            <person name="Adhikari A."/>
            <person name="Zheng C.-J."/>
            <person name="Schuster L."/>
            <person name="Cowan T.M."/>
            <person name="Smanski M.J."/>
            <person name="Chevrette M.G."/>
            <person name="De Carvalho L.P.S."/>
            <person name="Shen B."/>
        </authorList>
    </citation>
    <scope>NUCLEOTIDE SEQUENCE [LARGE SCALE GENOMIC DNA]</scope>
    <source>
        <strain evidence="2 3">NPDC002593</strain>
    </source>
</reference>
<comment type="caution">
    <text evidence="2">The sequence shown here is derived from an EMBL/GenBank/DDBJ whole genome shotgun (WGS) entry which is preliminary data.</text>
</comment>
<accession>A0ABW6S540</accession>
<feature type="transmembrane region" description="Helical" evidence="1">
    <location>
        <begin position="199"/>
        <end position="221"/>
    </location>
</feature>